<comment type="caution">
    <text evidence="4">The sequence shown here is derived from an EMBL/GenBank/DDBJ whole genome shotgun (WGS) entry which is preliminary data.</text>
</comment>
<dbReference type="OrthoDB" id="9792074at2"/>
<dbReference type="InterPro" id="IPR052179">
    <property type="entry name" value="DD-CPase-like"/>
</dbReference>
<feature type="compositionally biased region" description="Polar residues" evidence="1">
    <location>
        <begin position="46"/>
        <end position="57"/>
    </location>
</feature>
<proteinExistence type="predicted"/>
<dbReference type="Gene3D" id="3.30.1380.10">
    <property type="match status" value="1"/>
</dbReference>
<keyword evidence="4" id="KW-0645">Protease</keyword>
<dbReference type="SUPFAM" id="SSF55166">
    <property type="entry name" value="Hedgehog/DD-peptidase"/>
    <property type="match status" value="1"/>
</dbReference>
<keyword evidence="2" id="KW-0812">Transmembrane</keyword>
<dbReference type="EMBL" id="PYAT01000015">
    <property type="protein sequence ID" value="PSL28819.1"/>
    <property type="molecule type" value="Genomic_DNA"/>
</dbReference>
<dbReference type="GO" id="GO:0006508">
    <property type="term" value="P:proteolysis"/>
    <property type="evidence" value="ECO:0007669"/>
    <property type="project" value="InterPro"/>
</dbReference>
<feature type="region of interest" description="Disordered" evidence="1">
    <location>
        <begin position="46"/>
        <end position="143"/>
    </location>
</feature>
<dbReference type="PANTHER" id="PTHR34385:SF1">
    <property type="entry name" value="PEPTIDOGLYCAN L-ALANYL-D-GLUTAMATE ENDOPEPTIDASE CWLK"/>
    <property type="match status" value="1"/>
</dbReference>
<dbReference type="RefSeq" id="WP_106534540.1">
    <property type="nucleotide sequence ID" value="NZ_PYAT01000015.1"/>
</dbReference>
<keyword evidence="5" id="KW-1185">Reference proteome</keyword>
<dbReference type="Pfam" id="PF02557">
    <property type="entry name" value="VanY"/>
    <property type="match status" value="1"/>
</dbReference>
<dbReference type="InterPro" id="IPR003709">
    <property type="entry name" value="VanY-like_core_dom"/>
</dbReference>
<feature type="compositionally biased region" description="Basic and acidic residues" evidence="1">
    <location>
        <begin position="60"/>
        <end position="128"/>
    </location>
</feature>
<feature type="transmembrane region" description="Helical" evidence="2">
    <location>
        <begin position="18"/>
        <end position="37"/>
    </location>
</feature>
<reference evidence="4 5" key="1">
    <citation type="submission" date="2018-03" db="EMBL/GenBank/DDBJ databases">
        <title>Genomic Encyclopedia of Type Strains, Phase III (KMG-III): the genomes of soil and plant-associated and newly described type strains.</title>
        <authorList>
            <person name="Whitman W."/>
        </authorList>
    </citation>
    <scope>NUCLEOTIDE SEQUENCE [LARGE SCALE GENOMIC DNA]</scope>
    <source>
        <strain evidence="4 5">CGMCC 1.12259</strain>
    </source>
</reference>
<protein>
    <submittedName>
        <fullName evidence="4">D-alanyl-D-alanine carboxypeptidase</fullName>
    </submittedName>
</protein>
<name>A0A2P8G4C0_9BACL</name>
<keyword evidence="2" id="KW-1133">Transmembrane helix</keyword>
<keyword evidence="4" id="KW-0121">Carboxypeptidase</keyword>
<keyword evidence="4" id="KW-0378">Hydrolase</keyword>
<dbReference type="PANTHER" id="PTHR34385">
    <property type="entry name" value="D-ALANYL-D-ALANINE CARBOXYPEPTIDASE"/>
    <property type="match status" value="1"/>
</dbReference>
<dbReference type="CDD" id="cd14852">
    <property type="entry name" value="LD-carboxypeptidase"/>
    <property type="match status" value="1"/>
</dbReference>
<dbReference type="InterPro" id="IPR009045">
    <property type="entry name" value="Zn_M74/Hedgehog-like"/>
</dbReference>
<keyword evidence="2" id="KW-0472">Membrane</keyword>
<dbReference type="GO" id="GO:0004180">
    <property type="term" value="F:carboxypeptidase activity"/>
    <property type="evidence" value="ECO:0007669"/>
    <property type="project" value="UniProtKB-KW"/>
</dbReference>
<organism evidence="4 5">
    <name type="scientific">Planomicrobium soli</name>
    <dbReference type="NCBI Taxonomy" id="1176648"/>
    <lineage>
        <taxon>Bacteria</taxon>
        <taxon>Bacillati</taxon>
        <taxon>Bacillota</taxon>
        <taxon>Bacilli</taxon>
        <taxon>Bacillales</taxon>
        <taxon>Caryophanaceae</taxon>
        <taxon>Planomicrobium</taxon>
    </lineage>
</organism>
<evidence type="ECO:0000313" key="5">
    <source>
        <dbReference type="Proteomes" id="UP000242682"/>
    </source>
</evidence>
<dbReference type="InterPro" id="IPR058193">
    <property type="entry name" value="VanY/YodJ_core_dom"/>
</dbReference>
<dbReference type="Proteomes" id="UP000242682">
    <property type="component" value="Unassembled WGS sequence"/>
</dbReference>
<evidence type="ECO:0000313" key="4">
    <source>
        <dbReference type="EMBL" id="PSL28819.1"/>
    </source>
</evidence>
<feature type="domain" description="D-alanyl-D-alanine carboxypeptidase-like core" evidence="3">
    <location>
        <begin position="170"/>
        <end position="295"/>
    </location>
</feature>
<evidence type="ECO:0000256" key="1">
    <source>
        <dbReference type="SAM" id="MobiDB-lite"/>
    </source>
</evidence>
<dbReference type="AlphaFoldDB" id="A0A2P8G4C0"/>
<evidence type="ECO:0000259" key="3">
    <source>
        <dbReference type="Pfam" id="PF02557"/>
    </source>
</evidence>
<evidence type="ECO:0000256" key="2">
    <source>
        <dbReference type="SAM" id="Phobius"/>
    </source>
</evidence>
<sequence>MPSSYTPKGNKKNSFIKWSLLIVSIVAISAAALWFFLQPTNSPANINDAAQNEVQTSQKPIEEQPKEEKAEEDKVEEPKETDSVKEPETVKQPEETKEEVKKEEPKKEEPKEAQPKEEAASEPKKQETTKNAAGYSDTTKLPKTPTVINGILLVNKQHPLPETYAPGEGKEARAAFEKMREKALDDGIDLVAFSTYREFARQKELYNGYVAKDGQKAADRYSARPGYSEHQTGLAFDIGEAGQEQHWASASFGDTKGGKWLAKNAHNYGFILRYPTGSESITGYMHESWHFRYVGQKAATEIYNKGVTLEQYLGV</sequence>
<gene>
    <name evidence="4" type="ORF">B0H99_11532</name>
</gene>
<accession>A0A2P8G4C0</accession>